<accession>A0A1B2DKG3</accession>
<sequence length="376" mass="43742">MSTQTLPIREITIEPDHLQELQEDSWSHTFQPVQLEMNGKSREATFGYRGGHTRNYFKKSYEVRTTTGLTLHWNAEFDDPSMIRNALSFQFFNQIGVPSPRTRHIWLIINGAPQGVYLEIESVDPRFFRRRGIGCRAIIYAVNDSANFSLIDPITERRKESLFDGYELVSGLAASELRLIRFVSGINRKHKSRLQWSTWTSRRLDVDQYLLWLAGAVLTGNYDGFDQNYALYLHGKTGKYRMMPWDYEGTWGRNCYGKPCGSDLVRVEGYNTLTDKLLAIPAYKRKYRSILLRLLQTAFTEEQVERTVRAMYSKLTPAIREDYTRKSSFDTYLSEPDFILNYVKERRALIRKAIKSWKLTKKAADVEVAALKVKIH</sequence>
<reference evidence="1" key="1">
    <citation type="submission" date="2016-08" db="EMBL/GenBank/DDBJ databases">
        <title>Complete Genome Seqeunce of Paenibacillus sp. BIHB 4019 from tea rhizoplane.</title>
        <authorList>
            <person name="Thakur R."/>
            <person name="Swarnkar M.K."/>
            <person name="Gulati A."/>
        </authorList>
    </citation>
    <scope>NUCLEOTIDE SEQUENCE [LARGE SCALE GENOMIC DNA]</scope>
    <source>
        <strain evidence="1">BIHB4019</strain>
    </source>
</reference>
<dbReference type="PANTHER" id="PTHR40050">
    <property type="entry name" value="INNER SPORE COAT PROTEIN H"/>
    <property type="match status" value="1"/>
</dbReference>
<dbReference type="AlphaFoldDB" id="A0A1B2DKG3"/>
<keyword evidence="1" id="KW-0167">Capsid protein</keyword>
<gene>
    <name evidence="1" type="ORF">BBD42_18235</name>
</gene>
<evidence type="ECO:0000313" key="1">
    <source>
        <dbReference type="EMBL" id="ANY68198.1"/>
    </source>
</evidence>
<proteinExistence type="predicted"/>
<name>A0A1B2DKG3_9BACL</name>
<organism evidence="1">
    <name type="scientific">Paenibacillus sp. BIHB 4019</name>
    <dbReference type="NCBI Taxonomy" id="1870819"/>
    <lineage>
        <taxon>Bacteria</taxon>
        <taxon>Bacillati</taxon>
        <taxon>Bacillota</taxon>
        <taxon>Bacilli</taxon>
        <taxon>Bacillales</taxon>
        <taxon>Paenibacillaceae</taxon>
        <taxon>Paenibacillus</taxon>
    </lineage>
</organism>
<dbReference type="EMBL" id="CP016808">
    <property type="protein sequence ID" value="ANY68198.1"/>
    <property type="molecule type" value="Genomic_DNA"/>
</dbReference>
<dbReference type="PANTHER" id="PTHR40050:SF1">
    <property type="entry name" value="INNER SPORE COAT PROTEIN H"/>
    <property type="match status" value="1"/>
</dbReference>
<keyword evidence="1" id="KW-0946">Virion</keyword>
<dbReference type="RefSeq" id="WP_099519349.1">
    <property type="nucleotide sequence ID" value="NZ_CP016808.1"/>
</dbReference>
<dbReference type="InterPro" id="IPR014867">
    <property type="entry name" value="Spore_coat_CotH_CotH2/3/7"/>
</dbReference>
<protein>
    <submittedName>
        <fullName evidence="1">Spore coat protein CotH</fullName>
    </submittedName>
</protein>
<dbReference type="Pfam" id="PF08757">
    <property type="entry name" value="CotH"/>
    <property type="match status" value="1"/>
</dbReference>